<dbReference type="InterPro" id="IPR050411">
    <property type="entry name" value="AlphaKG_dependent_hydroxylases"/>
</dbReference>
<dbReference type="Gene3D" id="3.60.130.10">
    <property type="entry name" value="Clavaminate synthase-like"/>
    <property type="match status" value="1"/>
</dbReference>
<keyword evidence="6" id="KW-0223">Dioxygenase</keyword>
<gene>
    <name evidence="6" type="ORF">GCM10022223_16390</name>
</gene>
<dbReference type="GO" id="GO:0051213">
    <property type="term" value="F:dioxygenase activity"/>
    <property type="evidence" value="ECO:0007669"/>
    <property type="project" value="UniProtKB-KW"/>
</dbReference>
<sequence length="341" mass="37504">MASSAASSFSTLEHVRQPGHPVLVRCPARLSLDDACAWLASAAPALRSGLDEHGSLYLRGLPVATTQDFARVRDVLLHERAQYQEKATPRSSFGNDVFSSTDLPAAQPIRLHNENSYTMNFPGILLFCALVPPAVGGATPVADCRAVLRNLPEDLAGRFRAQGWRLNRTYNENISLNWETAFSTSSRQEVERYCASNHISWVWREDGTLSTSQQRSAVITHPRTGEESWFNHVAFWNEHALDPDVHEVLVDEFGPSGLPFNTTFGDGTPLSAADFAALDAAYRAAFTRETWQLGDILVVDNILAAHGREPFEGERRIAVAMGEPTDLADCRPARPIATFAS</sequence>
<evidence type="ECO:0000313" key="7">
    <source>
        <dbReference type="Proteomes" id="UP001501074"/>
    </source>
</evidence>
<keyword evidence="7" id="KW-1185">Reference proteome</keyword>
<feature type="domain" description="TauD/TfdA-like" evidence="5">
    <location>
        <begin position="29"/>
        <end position="319"/>
    </location>
</feature>
<dbReference type="Proteomes" id="UP001501074">
    <property type="component" value="Unassembled WGS sequence"/>
</dbReference>
<proteinExistence type="predicted"/>
<dbReference type="RefSeq" id="WP_231485265.1">
    <property type="nucleotide sequence ID" value="NZ_BAAAZO010000002.1"/>
</dbReference>
<evidence type="ECO:0000256" key="2">
    <source>
        <dbReference type="ARBA" id="ARBA00023002"/>
    </source>
</evidence>
<accession>A0ABP6ZA06</accession>
<evidence type="ECO:0000256" key="4">
    <source>
        <dbReference type="ARBA" id="ARBA00023194"/>
    </source>
</evidence>
<dbReference type="SUPFAM" id="SSF51197">
    <property type="entry name" value="Clavaminate synthase-like"/>
    <property type="match status" value="1"/>
</dbReference>
<evidence type="ECO:0000256" key="3">
    <source>
        <dbReference type="ARBA" id="ARBA00023004"/>
    </source>
</evidence>
<keyword evidence="4" id="KW-0045">Antibiotic biosynthesis</keyword>
<protein>
    <submittedName>
        <fullName evidence="6">TauD/TfdA family dioxygenase</fullName>
    </submittedName>
</protein>
<dbReference type="EMBL" id="BAAAZO010000002">
    <property type="protein sequence ID" value="GAA3601406.1"/>
    <property type="molecule type" value="Genomic_DNA"/>
</dbReference>
<dbReference type="Pfam" id="PF02668">
    <property type="entry name" value="TauD"/>
    <property type="match status" value="1"/>
</dbReference>
<dbReference type="InterPro" id="IPR042098">
    <property type="entry name" value="TauD-like_sf"/>
</dbReference>
<organism evidence="6 7">
    <name type="scientific">Kineosporia mesophila</name>
    <dbReference type="NCBI Taxonomy" id="566012"/>
    <lineage>
        <taxon>Bacteria</taxon>
        <taxon>Bacillati</taxon>
        <taxon>Actinomycetota</taxon>
        <taxon>Actinomycetes</taxon>
        <taxon>Kineosporiales</taxon>
        <taxon>Kineosporiaceae</taxon>
        <taxon>Kineosporia</taxon>
    </lineage>
</organism>
<reference evidence="7" key="1">
    <citation type="journal article" date="2019" name="Int. J. Syst. Evol. Microbiol.">
        <title>The Global Catalogue of Microorganisms (GCM) 10K type strain sequencing project: providing services to taxonomists for standard genome sequencing and annotation.</title>
        <authorList>
            <consortium name="The Broad Institute Genomics Platform"/>
            <consortium name="The Broad Institute Genome Sequencing Center for Infectious Disease"/>
            <person name="Wu L."/>
            <person name="Ma J."/>
        </authorList>
    </citation>
    <scope>NUCLEOTIDE SEQUENCE [LARGE SCALE GENOMIC DNA]</scope>
    <source>
        <strain evidence="7">JCM 16902</strain>
    </source>
</reference>
<keyword evidence="3" id="KW-0408">Iron</keyword>
<keyword evidence="2" id="KW-0560">Oxidoreductase</keyword>
<evidence type="ECO:0000313" key="6">
    <source>
        <dbReference type="EMBL" id="GAA3601406.1"/>
    </source>
</evidence>
<name>A0ABP6ZA06_9ACTN</name>
<dbReference type="InterPro" id="IPR003819">
    <property type="entry name" value="TauD/TfdA-like"/>
</dbReference>
<evidence type="ECO:0000259" key="5">
    <source>
        <dbReference type="Pfam" id="PF02668"/>
    </source>
</evidence>
<comment type="caution">
    <text evidence="6">The sequence shown here is derived from an EMBL/GenBank/DDBJ whole genome shotgun (WGS) entry which is preliminary data.</text>
</comment>
<comment type="cofactor">
    <cofactor evidence="1">
        <name>Fe(2+)</name>
        <dbReference type="ChEBI" id="CHEBI:29033"/>
    </cofactor>
</comment>
<dbReference type="PANTHER" id="PTHR10696">
    <property type="entry name" value="GAMMA-BUTYROBETAINE HYDROXYLASE-RELATED"/>
    <property type="match status" value="1"/>
</dbReference>
<dbReference type="PANTHER" id="PTHR10696:SF56">
    <property type="entry name" value="TAUD_TFDA-LIKE DOMAIN-CONTAINING PROTEIN"/>
    <property type="match status" value="1"/>
</dbReference>
<evidence type="ECO:0000256" key="1">
    <source>
        <dbReference type="ARBA" id="ARBA00001954"/>
    </source>
</evidence>